<protein>
    <submittedName>
        <fullName evidence="3">Uncharacterized protein</fullName>
    </submittedName>
</protein>
<accession>Q6EU08</accession>
<reference evidence="2" key="1">
    <citation type="submission" date="2001-09" db="EMBL/GenBank/DDBJ databases">
        <title>Oryza sativa nipponbare(GA3) genomic DNA, chromosome 2, BAC clone:OJ1123_G04.</title>
        <authorList>
            <person name="Sasaki T."/>
            <person name="Matsumoto T."/>
            <person name="Yamamoto K."/>
        </authorList>
    </citation>
    <scope>NUCLEOTIDE SEQUENCE</scope>
</reference>
<proteinExistence type="predicted"/>
<dbReference type="Proteomes" id="UP000000763">
    <property type="component" value="Chromosome 2"/>
</dbReference>
<reference evidence="4" key="4">
    <citation type="journal article" date="2008" name="Nucleic Acids Res.">
        <title>The rice annotation project database (RAP-DB): 2008 update.</title>
        <authorList>
            <consortium name="The rice annotation project (RAP)"/>
        </authorList>
    </citation>
    <scope>GENOME REANNOTATION</scope>
    <source>
        <strain evidence="4">cv. Nipponbare</strain>
    </source>
</reference>
<evidence type="ECO:0000256" key="1">
    <source>
        <dbReference type="SAM" id="MobiDB-lite"/>
    </source>
</evidence>
<evidence type="ECO:0000313" key="3">
    <source>
        <dbReference type="EMBL" id="BAD27862.1"/>
    </source>
</evidence>
<evidence type="ECO:0000313" key="4">
    <source>
        <dbReference type="Proteomes" id="UP000000763"/>
    </source>
</evidence>
<gene>
    <name evidence="2" type="ORF">OJ1123_G04.25</name>
    <name evidence="3" type="ORF">OJ1212_A08.2</name>
</gene>
<feature type="region of interest" description="Disordered" evidence="1">
    <location>
        <begin position="1"/>
        <end position="28"/>
    </location>
</feature>
<feature type="region of interest" description="Disordered" evidence="1">
    <location>
        <begin position="67"/>
        <end position="93"/>
    </location>
</feature>
<reference evidence="4" key="3">
    <citation type="journal article" date="2005" name="Nature">
        <title>The map-based sequence of the rice genome.</title>
        <authorList>
            <consortium name="International rice genome sequencing project (IRGSP)"/>
            <person name="Matsumoto T."/>
            <person name="Wu J."/>
            <person name="Kanamori H."/>
            <person name="Katayose Y."/>
            <person name="Fujisawa M."/>
            <person name="Namiki N."/>
            <person name="Mizuno H."/>
            <person name="Yamamoto K."/>
            <person name="Antonio B.A."/>
            <person name="Baba T."/>
            <person name="Sakata K."/>
            <person name="Nagamura Y."/>
            <person name="Aoki H."/>
            <person name="Arikawa K."/>
            <person name="Arita K."/>
            <person name="Bito T."/>
            <person name="Chiden Y."/>
            <person name="Fujitsuka N."/>
            <person name="Fukunaka R."/>
            <person name="Hamada M."/>
            <person name="Harada C."/>
            <person name="Hayashi A."/>
            <person name="Hijishita S."/>
            <person name="Honda M."/>
            <person name="Hosokawa S."/>
            <person name="Ichikawa Y."/>
            <person name="Idonuma A."/>
            <person name="Iijima M."/>
            <person name="Ikeda M."/>
            <person name="Ikeno M."/>
            <person name="Ito K."/>
            <person name="Ito S."/>
            <person name="Ito T."/>
            <person name="Ito Y."/>
            <person name="Ito Y."/>
            <person name="Iwabuchi A."/>
            <person name="Kamiya K."/>
            <person name="Karasawa W."/>
            <person name="Kurita K."/>
            <person name="Katagiri S."/>
            <person name="Kikuta A."/>
            <person name="Kobayashi H."/>
            <person name="Kobayashi N."/>
            <person name="Machita K."/>
            <person name="Maehara T."/>
            <person name="Masukawa M."/>
            <person name="Mizubayashi T."/>
            <person name="Mukai Y."/>
            <person name="Nagasaki H."/>
            <person name="Nagata Y."/>
            <person name="Naito S."/>
            <person name="Nakashima M."/>
            <person name="Nakama Y."/>
            <person name="Nakamichi Y."/>
            <person name="Nakamura M."/>
            <person name="Meguro A."/>
            <person name="Negishi M."/>
            <person name="Ohta I."/>
            <person name="Ohta T."/>
            <person name="Okamoto M."/>
            <person name="Ono N."/>
            <person name="Saji S."/>
            <person name="Sakaguchi M."/>
            <person name="Sakai K."/>
            <person name="Shibata M."/>
            <person name="Shimokawa T."/>
            <person name="Song J."/>
            <person name="Takazaki Y."/>
            <person name="Terasawa K."/>
            <person name="Tsugane M."/>
            <person name="Tsuji K."/>
            <person name="Ueda S."/>
            <person name="Waki K."/>
            <person name="Yamagata H."/>
            <person name="Yamamoto M."/>
            <person name="Yamamoto S."/>
            <person name="Yamane H."/>
            <person name="Yoshiki S."/>
            <person name="Yoshihara R."/>
            <person name="Yukawa K."/>
            <person name="Zhong H."/>
            <person name="Yano M."/>
            <person name="Yuan Q."/>
            <person name="Ouyang S."/>
            <person name="Liu J."/>
            <person name="Jones K.M."/>
            <person name="Gansberger K."/>
            <person name="Moffat K."/>
            <person name="Hill J."/>
            <person name="Bera J."/>
            <person name="Fadrosh D."/>
            <person name="Jin S."/>
            <person name="Johri S."/>
            <person name="Kim M."/>
            <person name="Overton L."/>
            <person name="Reardon M."/>
            <person name="Tsitrin T."/>
            <person name="Vuong H."/>
            <person name="Weaver B."/>
            <person name="Ciecko A."/>
            <person name="Tallon L."/>
            <person name="Jackson J."/>
            <person name="Pai G."/>
            <person name="Aken S.V."/>
            <person name="Utterback T."/>
            <person name="Reidmuller S."/>
            <person name="Feldblyum T."/>
            <person name="Hsiao J."/>
            <person name="Zismann V."/>
            <person name="Iobst S."/>
            <person name="de Vazeille A.R."/>
            <person name="Buell C.R."/>
            <person name="Ying K."/>
            <person name="Li Y."/>
            <person name="Lu T."/>
            <person name="Huang Y."/>
            <person name="Zhao Q."/>
            <person name="Feng Q."/>
            <person name="Zhang L."/>
            <person name="Zhu J."/>
            <person name="Weng Q."/>
            <person name="Mu J."/>
            <person name="Lu Y."/>
            <person name="Fan D."/>
            <person name="Liu Y."/>
            <person name="Guan J."/>
            <person name="Zhang Y."/>
            <person name="Yu S."/>
            <person name="Liu X."/>
            <person name="Zhang Y."/>
            <person name="Hong G."/>
            <person name="Han B."/>
            <person name="Choisne N."/>
            <person name="Demange N."/>
            <person name="Orjeda G."/>
            <person name="Samain S."/>
            <person name="Cattolico L."/>
            <person name="Pelletier E."/>
            <person name="Couloux A."/>
            <person name="Segurens B."/>
            <person name="Wincker P."/>
            <person name="D'Hont A."/>
            <person name="Scarpelli C."/>
            <person name="Weissenbach J."/>
            <person name="Salanoubat M."/>
            <person name="Quetier F."/>
            <person name="Yu Y."/>
            <person name="Kim H.R."/>
            <person name="Rambo T."/>
            <person name="Currie J."/>
            <person name="Collura K."/>
            <person name="Luo M."/>
            <person name="Yang T."/>
            <person name="Ammiraju J.S.S."/>
            <person name="Engler F."/>
            <person name="Soderlund C."/>
            <person name="Wing R.A."/>
            <person name="Palmer L.E."/>
            <person name="de la Bastide M."/>
            <person name="Spiegel L."/>
            <person name="Nascimento L."/>
            <person name="Zutavern T."/>
            <person name="O'Shaughnessy A."/>
            <person name="Dike S."/>
            <person name="Dedhia N."/>
            <person name="Preston R."/>
            <person name="Balija V."/>
            <person name="McCombie W.R."/>
            <person name="Chow T."/>
            <person name="Chen H."/>
            <person name="Chung M."/>
            <person name="Chen C."/>
            <person name="Shaw J."/>
            <person name="Wu H."/>
            <person name="Hsiao K."/>
            <person name="Chao Y."/>
            <person name="Chu M."/>
            <person name="Cheng C."/>
            <person name="Hour A."/>
            <person name="Lee P."/>
            <person name="Lin S."/>
            <person name="Lin Y."/>
            <person name="Liou J."/>
            <person name="Liu S."/>
            <person name="Hsing Y."/>
            <person name="Raghuvanshi S."/>
            <person name="Mohanty A."/>
            <person name="Bharti A.K."/>
            <person name="Gaur A."/>
            <person name="Gupta V."/>
            <person name="Kumar D."/>
            <person name="Ravi V."/>
            <person name="Vij S."/>
            <person name="Kapur A."/>
            <person name="Khurana P."/>
            <person name="Khurana P."/>
            <person name="Khurana J.P."/>
            <person name="Tyagi A.K."/>
            <person name="Gaikwad K."/>
            <person name="Singh A."/>
            <person name="Dalal V."/>
            <person name="Srivastava S."/>
            <person name="Dixit A."/>
            <person name="Pal A.K."/>
            <person name="Ghazi I.A."/>
            <person name="Yadav M."/>
            <person name="Pandit A."/>
            <person name="Bhargava A."/>
            <person name="Sureshbabu K."/>
            <person name="Batra K."/>
            <person name="Sharma T.R."/>
            <person name="Mohapatra T."/>
            <person name="Singh N.K."/>
            <person name="Messing J."/>
            <person name="Nelson A.B."/>
            <person name="Fuks G."/>
            <person name="Kavchok S."/>
            <person name="Keizer G."/>
            <person name="Linton E."/>
            <person name="Llaca V."/>
            <person name="Song R."/>
            <person name="Tanyolac B."/>
            <person name="Young S."/>
            <person name="Ho-Il K."/>
            <person name="Hahn J.H."/>
            <person name="Sangsakoo G."/>
            <person name="Vanavichit A."/>
            <person name="de Mattos Luiz.A.T."/>
            <person name="Zimmer P.D."/>
            <person name="Malone G."/>
            <person name="Dellagostin O."/>
            <person name="de Oliveira A.C."/>
            <person name="Bevan M."/>
            <person name="Bancroft I."/>
            <person name="Minx P."/>
            <person name="Cordum H."/>
            <person name="Wilson R."/>
            <person name="Cheng Z."/>
            <person name="Jin W."/>
            <person name="Jiang J."/>
            <person name="Leong S.A."/>
            <person name="Iwama H."/>
            <person name="Gojobori T."/>
            <person name="Itoh T."/>
            <person name="Niimura Y."/>
            <person name="Fujii Y."/>
            <person name="Habara T."/>
            <person name="Sakai H."/>
            <person name="Sato Y."/>
            <person name="Wilson G."/>
            <person name="Kumar K."/>
            <person name="McCouch S."/>
            <person name="Juretic N."/>
            <person name="Hoen D."/>
            <person name="Wright S."/>
            <person name="Bruskiewich R."/>
            <person name="Bureau T."/>
            <person name="Miyao A."/>
            <person name="Hirochika H."/>
            <person name="Nishikawa T."/>
            <person name="Kadowaki K."/>
            <person name="Sugiura M."/>
            <person name="Burr B."/>
            <person name="Sasaki T."/>
        </authorList>
    </citation>
    <scope>NUCLEOTIDE SEQUENCE [LARGE SCALE GENOMIC DNA]</scope>
    <source>
        <strain evidence="4">cv. Nipponbare</strain>
    </source>
</reference>
<evidence type="ECO:0000313" key="2">
    <source>
        <dbReference type="EMBL" id="BAD27841.1"/>
    </source>
</evidence>
<dbReference type="EMBL" id="AP004255">
    <property type="protein sequence ID" value="BAD27862.1"/>
    <property type="molecule type" value="Genomic_DNA"/>
</dbReference>
<name>Q6EU08_ORYSJ</name>
<organism evidence="3 4">
    <name type="scientific">Oryza sativa subsp. japonica</name>
    <name type="common">Rice</name>
    <dbReference type="NCBI Taxonomy" id="39947"/>
    <lineage>
        <taxon>Eukaryota</taxon>
        <taxon>Viridiplantae</taxon>
        <taxon>Streptophyta</taxon>
        <taxon>Embryophyta</taxon>
        <taxon>Tracheophyta</taxon>
        <taxon>Spermatophyta</taxon>
        <taxon>Magnoliopsida</taxon>
        <taxon>Liliopsida</taxon>
        <taxon>Poales</taxon>
        <taxon>Poaceae</taxon>
        <taxon>BOP clade</taxon>
        <taxon>Oryzoideae</taxon>
        <taxon>Oryzeae</taxon>
        <taxon>Oryzinae</taxon>
        <taxon>Oryza</taxon>
        <taxon>Oryza sativa</taxon>
    </lineage>
</organism>
<feature type="compositionally biased region" description="Basic and acidic residues" evidence="1">
    <location>
        <begin position="68"/>
        <end position="82"/>
    </location>
</feature>
<reference evidence="3" key="2">
    <citation type="submission" date="2001-10" db="EMBL/GenBank/DDBJ databases">
        <title>Oryza sativa nipponbare(GA3) genomic DNA, chromosome 2, BAC clone:OJ1212_A08.</title>
        <authorList>
            <person name="Sasaki T."/>
            <person name="Matsumoto T."/>
            <person name="Yamamoto K."/>
        </authorList>
    </citation>
    <scope>NUCLEOTIDE SEQUENCE</scope>
</reference>
<dbReference type="AlphaFoldDB" id="Q6EU08"/>
<sequence>MEPNNRGDADNEEEEEFGPPIESSDGLVKVHRPRINEMAWKHECPACPMYPSQACLLAGVVKQALFGVRDRSERERERERESQPQSDDGVAYS</sequence>
<dbReference type="EMBL" id="AP004178">
    <property type="protein sequence ID" value="BAD27841.1"/>
    <property type="molecule type" value="Genomic_DNA"/>
</dbReference>